<reference evidence="1 2" key="1">
    <citation type="submission" date="2009-01" db="EMBL/GenBank/DDBJ databases">
        <authorList>
            <person name="Fulton L."/>
            <person name="Clifton S."/>
            <person name="Fulton B."/>
            <person name="Xu J."/>
            <person name="Minx P."/>
            <person name="Pepin K.H."/>
            <person name="Johnson M."/>
            <person name="Bhonagiri V."/>
            <person name="Nash W.E."/>
            <person name="Mardis E.R."/>
            <person name="Wilson R.K."/>
        </authorList>
    </citation>
    <scope>NUCLEOTIDE SEQUENCE [LARGE SCALE GENOMIC DNA]</scope>
    <source>
        <strain evidence="1 2">DSM 15981</strain>
    </source>
</reference>
<name>C0D1Z7_9FIRM</name>
<reference evidence="1 2" key="2">
    <citation type="submission" date="2009-02" db="EMBL/GenBank/DDBJ databases">
        <title>Draft genome sequence of Clostridium asparagiforme (DSM 15981).</title>
        <authorList>
            <person name="Sudarsanam P."/>
            <person name="Ley R."/>
            <person name="Guruge J."/>
            <person name="Turnbaugh P.J."/>
            <person name="Mahowald M."/>
            <person name="Liep D."/>
            <person name="Gordon J."/>
        </authorList>
    </citation>
    <scope>NUCLEOTIDE SEQUENCE [LARGE SCALE GENOMIC DNA]</scope>
    <source>
        <strain evidence="1 2">DSM 15981</strain>
    </source>
</reference>
<evidence type="ECO:0000313" key="1">
    <source>
        <dbReference type="EMBL" id="EEG54649.1"/>
    </source>
</evidence>
<dbReference type="AlphaFoldDB" id="C0D1Z7"/>
<keyword evidence="2" id="KW-1185">Reference proteome</keyword>
<dbReference type="EMBL" id="ACCJ01000248">
    <property type="protein sequence ID" value="EEG54649.1"/>
    <property type="molecule type" value="Genomic_DNA"/>
</dbReference>
<protein>
    <submittedName>
        <fullName evidence="1">Uncharacterized protein</fullName>
    </submittedName>
</protein>
<sequence length="51" mass="5849">MIFSGFIAFKRGSLFQSASISYVIPFFYKNGVRSMPSRAVRERLPGKTVRF</sequence>
<organism evidence="1 2">
    <name type="scientific">[Clostridium] asparagiforme DSM 15981</name>
    <dbReference type="NCBI Taxonomy" id="518636"/>
    <lineage>
        <taxon>Bacteria</taxon>
        <taxon>Bacillati</taxon>
        <taxon>Bacillota</taxon>
        <taxon>Clostridia</taxon>
        <taxon>Lachnospirales</taxon>
        <taxon>Lachnospiraceae</taxon>
        <taxon>Enterocloster</taxon>
    </lineage>
</organism>
<comment type="caution">
    <text evidence="1">The sequence shown here is derived from an EMBL/GenBank/DDBJ whole genome shotgun (WGS) entry which is preliminary data.</text>
</comment>
<gene>
    <name evidence="1" type="ORF">CLOSTASPAR_03287</name>
</gene>
<dbReference type="HOGENOM" id="CLU_3097173_0_0_9"/>
<evidence type="ECO:0000313" key="2">
    <source>
        <dbReference type="Proteomes" id="UP000004756"/>
    </source>
</evidence>
<accession>C0D1Z7</accession>
<dbReference type="Proteomes" id="UP000004756">
    <property type="component" value="Unassembled WGS sequence"/>
</dbReference>
<proteinExistence type="predicted"/>